<keyword evidence="2" id="KW-0560">Oxidoreductase</keyword>
<evidence type="ECO:0000256" key="3">
    <source>
        <dbReference type="ARBA" id="ARBA00023157"/>
    </source>
</evidence>
<dbReference type="RefSeq" id="WP_069096289.1">
    <property type="nucleotide sequence ID" value="NZ_MASI01000013.1"/>
</dbReference>
<dbReference type="PANTHER" id="PTHR13887:SF14">
    <property type="entry name" value="DISULFIDE BOND FORMATION PROTEIN D"/>
    <property type="match status" value="1"/>
</dbReference>
<dbReference type="PANTHER" id="PTHR13887">
    <property type="entry name" value="GLUTATHIONE S-TRANSFERASE KAPPA"/>
    <property type="match status" value="1"/>
</dbReference>
<proteinExistence type="predicted"/>
<protein>
    <submittedName>
        <fullName evidence="6">DSBA-like thioredoxin domain protein</fullName>
    </submittedName>
</protein>
<keyword evidence="4" id="KW-0676">Redox-active center</keyword>
<name>A0A1E2RUZ6_9HYPH</name>
<keyword evidence="3" id="KW-1015">Disulfide bond</keyword>
<feature type="domain" description="Thioredoxin" evidence="5">
    <location>
        <begin position="27"/>
        <end position="203"/>
    </location>
</feature>
<evidence type="ECO:0000313" key="7">
    <source>
        <dbReference type="Proteomes" id="UP000095087"/>
    </source>
</evidence>
<dbReference type="Proteomes" id="UP000095087">
    <property type="component" value="Unassembled WGS sequence"/>
</dbReference>
<dbReference type="AlphaFoldDB" id="A0A1E2RUZ6"/>
<evidence type="ECO:0000313" key="6">
    <source>
        <dbReference type="EMBL" id="ODA65940.1"/>
    </source>
</evidence>
<dbReference type="CDD" id="cd03023">
    <property type="entry name" value="DsbA_Com1_like"/>
    <property type="match status" value="1"/>
</dbReference>
<dbReference type="PROSITE" id="PS51352">
    <property type="entry name" value="THIOREDOXIN_2"/>
    <property type="match status" value="1"/>
</dbReference>
<dbReference type="EMBL" id="MASI01000013">
    <property type="protein sequence ID" value="ODA65940.1"/>
    <property type="molecule type" value="Genomic_DNA"/>
</dbReference>
<dbReference type="OrthoDB" id="9780147at2"/>
<evidence type="ECO:0000259" key="5">
    <source>
        <dbReference type="PROSITE" id="PS51352"/>
    </source>
</evidence>
<organism evidence="6 7">
    <name type="scientific">Methyloligella halotolerans</name>
    <dbReference type="NCBI Taxonomy" id="1177755"/>
    <lineage>
        <taxon>Bacteria</taxon>
        <taxon>Pseudomonadati</taxon>
        <taxon>Pseudomonadota</taxon>
        <taxon>Alphaproteobacteria</taxon>
        <taxon>Hyphomicrobiales</taxon>
        <taxon>Hyphomicrobiaceae</taxon>
        <taxon>Methyloligella</taxon>
    </lineage>
</organism>
<keyword evidence="7" id="KW-1185">Reference proteome</keyword>
<dbReference type="GO" id="GO:0016491">
    <property type="term" value="F:oxidoreductase activity"/>
    <property type="evidence" value="ECO:0007669"/>
    <property type="project" value="UniProtKB-KW"/>
</dbReference>
<dbReference type="InterPro" id="IPR001853">
    <property type="entry name" value="DSBA-like_thioredoxin_dom"/>
</dbReference>
<dbReference type="InterPro" id="IPR036249">
    <property type="entry name" value="Thioredoxin-like_sf"/>
</dbReference>
<evidence type="ECO:0000256" key="2">
    <source>
        <dbReference type="ARBA" id="ARBA00023002"/>
    </source>
</evidence>
<keyword evidence="1" id="KW-0732">Signal</keyword>
<evidence type="ECO:0000256" key="4">
    <source>
        <dbReference type="ARBA" id="ARBA00023284"/>
    </source>
</evidence>
<dbReference type="SUPFAM" id="SSF52833">
    <property type="entry name" value="Thioredoxin-like"/>
    <property type="match status" value="1"/>
</dbReference>
<dbReference type="InterPro" id="IPR013766">
    <property type="entry name" value="Thioredoxin_domain"/>
</dbReference>
<sequence>MSFALDRRTFLAATLVGAASQIASRSFAASDPLSEKAVFYDPEVPVSGNPKGDVTIVEYFDYQCRYCKEGFPAVARFVAEDGNIRHVLKDWPILGTPSLYASRLTLAAGKAHGKAFEALMQTKARLSEEAIDAKLAEAGFEVARLQRAYEQDKARVDQIISRNNTQAEAFGFFGTPAYVVGNVVLPGVAQLDEFKRAVDKARSEEG</sequence>
<evidence type="ECO:0000256" key="1">
    <source>
        <dbReference type="ARBA" id="ARBA00022729"/>
    </source>
</evidence>
<dbReference type="Gene3D" id="3.40.30.10">
    <property type="entry name" value="Glutaredoxin"/>
    <property type="match status" value="1"/>
</dbReference>
<dbReference type="Pfam" id="PF01323">
    <property type="entry name" value="DSBA"/>
    <property type="match status" value="1"/>
</dbReference>
<comment type="caution">
    <text evidence="6">The sequence shown here is derived from an EMBL/GenBank/DDBJ whole genome shotgun (WGS) entry which is preliminary data.</text>
</comment>
<accession>A0A1E2RUZ6</accession>
<dbReference type="STRING" id="1177755.A7A08_03171"/>
<gene>
    <name evidence="6" type="ORF">A7A08_03171</name>
</gene>
<reference evidence="6 7" key="1">
    <citation type="submission" date="2016-07" db="EMBL/GenBank/DDBJ databases">
        <title>Draft genome sequence of Methyloligella halotolerans C2T (VKM B-2706T=CCUG 61687T=DSM 25045T), a halotolerant polyhydroxybutyrate accumulating methylotroph.</title>
        <authorList>
            <person name="Vasilenko O.V."/>
            <person name="Doronina N.V."/>
            <person name="Poroshina M.N."/>
            <person name="Tarlachkov S.V."/>
            <person name="Trotsenko Y.A."/>
        </authorList>
    </citation>
    <scope>NUCLEOTIDE SEQUENCE [LARGE SCALE GENOMIC DNA]</scope>
    <source>
        <strain evidence="6 7">VKM B-2706</strain>
    </source>
</reference>